<dbReference type="Gene3D" id="3.40.50.300">
    <property type="entry name" value="P-loop containing nucleotide triphosphate hydrolases"/>
    <property type="match status" value="1"/>
</dbReference>
<evidence type="ECO:0000313" key="2">
    <source>
        <dbReference type="Proteomes" id="UP000645612"/>
    </source>
</evidence>
<comment type="caution">
    <text evidence="1">The sequence shown here is derived from an EMBL/GenBank/DDBJ whole genome shotgun (WGS) entry which is preliminary data.</text>
</comment>
<gene>
    <name evidence="1" type="ORF">JAO13_02375</name>
</gene>
<dbReference type="InterPro" id="IPR027417">
    <property type="entry name" value="P-loop_NTPase"/>
</dbReference>
<reference evidence="1" key="1">
    <citation type="submission" date="2020-12" db="EMBL/GenBank/DDBJ databases">
        <title>Burkholderia cepacia complex in Mexico.</title>
        <authorList>
            <person name="Estrada P."/>
        </authorList>
    </citation>
    <scope>NUCLEOTIDE SEQUENCE</scope>
    <source>
        <strain evidence="1">871</strain>
    </source>
</reference>
<name>A0A8I1AEU6_BURCE</name>
<proteinExistence type="predicted"/>
<dbReference type="AlphaFoldDB" id="A0A8I1AEU6"/>
<dbReference type="RefSeq" id="WP_198114347.1">
    <property type="nucleotide sequence ID" value="NZ_JAEDXG010000002.1"/>
</dbReference>
<protein>
    <recommendedName>
        <fullName evidence="3">Zonular occludens toxin</fullName>
    </recommendedName>
</protein>
<evidence type="ECO:0000313" key="1">
    <source>
        <dbReference type="EMBL" id="MBH9695293.1"/>
    </source>
</evidence>
<organism evidence="1 2">
    <name type="scientific">Burkholderia cepacia</name>
    <name type="common">Pseudomonas cepacia</name>
    <dbReference type="NCBI Taxonomy" id="292"/>
    <lineage>
        <taxon>Bacteria</taxon>
        <taxon>Pseudomonadati</taxon>
        <taxon>Pseudomonadota</taxon>
        <taxon>Betaproteobacteria</taxon>
        <taxon>Burkholderiales</taxon>
        <taxon>Burkholderiaceae</taxon>
        <taxon>Burkholderia</taxon>
        <taxon>Burkholderia cepacia complex</taxon>
    </lineage>
</organism>
<evidence type="ECO:0008006" key="3">
    <source>
        <dbReference type="Google" id="ProtNLM"/>
    </source>
</evidence>
<dbReference type="EMBL" id="JAEDXG010000002">
    <property type="protein sequence ID" value="MBH9695293.1"/>
    <property type="molecule type" value="Genomic_DNA"/>
</dbReference>
<dbReference type="Proteomes" id="UP000645612">
    <property type="component" value="Unassembled WGS sequence"/>
</dbReference>
<dbReference type="SUPFAM" id="SSF52540">
    <property type="entry name" value="P-loop containing nucleoside triphosphate hydrolases"/>
    <property type="match status" value="1"/>
</dbReference>
<accession>A0A8I1AEU6</accession>
<sequence length="198" mass="21956">MIGASGNGKGLYVKERLRRWRGPILVWSPLERTDDYAGVIGGKRVESVAELVAAIKRGETRVVLVPGGDAKAVKTTFDRFCRVAWELRGWCVVVEELSRVTMASWAPPAWKNLSTAGRHQGLEIIGTSQRPAQIDKDFLGNCSEIRCYGLVYPDDAKAMGGAMRIPPDELLDLPQFHYRHRDVRAKTNVSGVVTPPKK</sequence>